<name>A4ADD5_9GAMM</name>
<keyword evidence="2" id="KW-1185">Reference proteome</keyword>
<comment type="caution">
    <text evidence="1">The sequence shown here is derived from an EMBL/GenBank/DDBJ whole genome shotgun (WGS) entry which is preliminary data.</text>
</comment>
<dbReference type="STRING" id="314285.KT71_18057"/>
<dbReference type="Pfam" id="PF12101">
    <property type="entry name" value="DUF3577"/>
    <property type="match status" value="1"/>
</dbReference>
<organism evidence="1 2">
    <name type="scientific">Congregibacter litoralis KT71</name>
    <dbReference type="NCBI Taxonomy" id="314285"/>
    <lineage>
        <taxon>Bacteria</taxon>
        <taxon>Pseudomonadati</taxon>
        <taxon>Pseudomonadota</taxon>
        <taxon>Gammaproteobacteria</taxon>
        <taxon>Cellvibrionales</taxon>
        <taxon>Halieaceae</taxon>
        <taxon>Congregibacter</taxon>
    </lineage>
</organism>
<protein>
    <recommendedName>
        <fullName evidence="3">DUF3577 domain-containing protein</fullName>
    </recommendedName>
</protein>
<reference evidence="1 2" key="1">
    <citation type="journal article" date="2007" name="Proc. Natl. Acad. Sci. U.S.A.">
        <title>Characterization of a marine gammaproteobacterium capable of aerobic anoxygenic photosynthesis.</title>
        <authorList>
            <person name="Fuchs B.M."/>
            <person name="Spring S."/>
            <person name="Teeling H."/>
            <person name="Quast C."/>
            <person name="Wulf J."/>
            <person name="Schattenhofer M."/>
            <person name="Yan S."/>
            <person name="Ferriera S."/>
            <person name="Johnson J."/>
            <person name="Glockner F.O."/>
            <person name="Amann R."/>
        </authorList>
    </citation>
    <scope>NUCLEOTIDE SEQUENCE [LARGE SCALE GENOMIC DNA]</scope>
    <source>
        <strain evidence="1">KT71</strain>
    </source>
</reference>
<dbReference type="AlphaFoldDB" id="A4ADD5"/>
<dbReference type="eggNOG" id="ENOG502Z9W9">
    <property type="taxonomic scope" value="Bacteria"/>
</dbReference>
<accession>A4ADD5</accession>
<dbReference type="InterPro" id="IPR021960">
    <property type="entry name" value="DUF3577"/>
</dbReference>
<gene>
    <name evidence="1" type="ORF">KT71_18057</name>
</gene>
<proteinExistence type="predicted"/>
<evidence type="ECO:0000313" key="1">
    <source>
        <dbReference type="EMBL" id="EAQ95933.1"/>
    </source>
</evidence>
<dbReference type="EMBL" id="AAOA02000001">
    <property type="protein sequence ID" value="EAQ95933.1"/>
    <property type="molecule type" value="Genomic_DNA"/>
</dbReference>
<dbReference type="RefSeq" id="WP_008296053.1">
    <property type="nucleotide sequence ID" value="NZ_CM002299.1"/>
</dbReference>
<dbReference type="OrthoDB" id="6402776at2"/>
<dbReference type="HOGENOM" id="CLU_056377_2_0_6"/>
<evidence type="ECO:0008006" key="3">
    <source>
        <dbReference type="Google" id="ProtNLM"/>
    </source>
</evidence>
<reference evidence="1 2" key="2">
    <citation type="journal article" date="2009" name="PLoS ONE">
        <title>The photosynthetic apparatus and its regulation in the aerobic gammaproteobacterium Congregibacter litoralis gen. nov., sp. nov.</title>
        <authorList>
            <person name="Spring S."/>
            <person name="Lunsdorf H."/>
            <person name="Fuchs B.M."/>
            <person name="Tindall B.J."/>
        </authorList>
    </citation>
    <scope>NUCLEOTIDE SEQUENCE [LARGE SCALE GENOMIC DNA]</scope>
    <source>
        <strain evidence="1">KT71</strain>
    </source>
</reference>
<sequence>MTSRQTTSEKPKYFDLDIHGIGYLNRAREVTLENGSSFLSVTIAALRGPADNVQHTHFDCVVSGEEAKDLVRQLMPAVEADMKVLVGFHLSDLQAEAFTFKQGERAGTTGIGLKSRLLRFQWIKVDGQPFLAPVARDATA</sequence>
<dbReference type="Proteomes" id="UP000019205">
    <property type="component" value="Chromosome"/>
</dbReference>
<evidence type="ECO:0000313" key="2">
    <source>
        <dbReference type="Proteomes" id="UP000019205"/>
    </source>
</evidence>